<evidence type="ECO:0000256" key="13">
    <source>
        <dbReference type="ARBA" id="ARBA00022723"/>
    </source>
</evidence>
<comment type="domain">
    <text evidence="21">Modular enzyme with four functionally distinct domains. The isolated Hcy-binding domain catalyzes methyl transfer from free methylcobalamin to homocysteine. The Hcy-binding domain in association with the pterin-binding domain catalyzes the methylation of cob(I)alamin by methyltetrahydrofolate and the methylation of homocysteine. The B12-binding domain binds the cofactor. The AdoMet activation domain binds S-adenosyl-L-methionine. Under aerobic conditions cob(I)alamin can be converted to inactive cob(II)alamin. Reductive methylation by S-adenosyl-L-methionine and flavodoxin regenerates methylcobalamin.</text>
</comment>
<dbReference type="Gene3D" id="1.10.288.10">
    <property type="entry name" value="Cobalamin-dependent Methionine Synthase, domain 2"/>
    <property type="match status" value="1"/>
</dbReference>
<keyword evidence="29" id="KW-1185">Reference proteome</keyword>
<dbReference type="Gene3D" id="3.40.50.280">
    <property type="entry name" value="Cobalamin-binding domain"/>
    <property type="match status" value="1"/>
</dbReference>
<dbReference type="SUPFAM" id="SSF51717">
    <property type="entry name" value="Dihydropteroate synthetase-like"/>
    <property type="match status" value="1"/>
</dbReference>
<evidence type="ECO:0000256" key="18">
    <source>
        <dbReference type="ARBA" id="ARBA00025552"/>
    </source>
</evidence>
<feature type="binding site" evidence="22">
    <location>
        <position position="256"/>
    </location>
    <ligand>
        <name>Zn(2+)</name>
        <dbReference type="ChEBI" id="CHEBI:29105"/>
    </ligand>
</feature>
<dbReference type="SUPFAM" id="SSF56507">
    <property type="entry name" value="Methionine synthase activation domain-like"/>
    <property type="match status" value="1"/>
</dbReference>
<dbReference type="Proteomes" id="UP001501495">
    <property type="component" value="Unassembled WGS sequence"/>
</dbReference>
<keyword evidence="17 21" id="KW-0170">Cobalt</keyword>
<dbReference type="InterPro" id="IPR036589">
    <property type="entry name" value="HCY_dom_sf"/>
</dbReference>
<dbReference type="InterPro" id="IPR036594">
    <property type="entry name" value="Meth_synthase_dom"/>
</dbReference>
<evidence type="ECO:0000256" key="6">
    <source>
        <dbReference type="ARBA" id="ARBA00012032"/>
    </source>
</evidence>
<dbReference type="RefSeq" id="WP_425574931.1">
    <property type="nucleotide sequence ID" value="NZ_BAAAZH010000028.1"/>
</dbReference>
<keyword evidence="15 21" id="KW-0862">Zinc</keyword>
<evidence type="ECO:0000256" key="5">
    <source>
        <dbReference type="ARBA" id="ARBA00010398"/>
    </source>
</evidence>
<dbReference type="Pfam" id="PF02310">
    <property type="entry name" value="B12-binding"/>
    <property type="match status" value="1"/>
</dbReference>
<evidence type="ECO:0000256" key="15">
    <source>
        <dbReference type="ARBA" id="ARBA00022833"/>
    </source>
</evidence>
<evidence type="ECO:0000256" key="10">
    <source>
        <dbReference type="ARBA" id="ARBA00022628"/>
    </source>
</evidence>
<comment type="pathway">
    <text evidence="4 21">Amino-acid biosynthesis; L-methionine biosynthesis via de novo pathway; L-methionine from L-homocysteine (MetH route): step 1/1.</text>
</comment>
<proteinExistence type="inferred from homology"/>
<evidence type="ECO:0000256" key="21">
    <source>
        <dbReference type="PIRNR" id="PIRNR000381"/>
    </source>
</evidence>
<dbReference type="Gene3D" id="3.20.20.20">
    <property type="entry name" value="Dihydropteroate synthase-like"/>
    <property type="match status" value="1"/>
</dbReference>
<name>A0ABP7XUB8_9ACTN</name>
<keyword evidence="9 21" id="KW-0028">Amino-acid biosynthesis</keyword>
<dbReference type="NCBIfam" id="TIGR02082">
    <property type="entry name" value="metH"/>
    <property type="match status" value="1"/>
</dbReference>
<comment type="function">
    <text evidence="18 21">Catalyzes the transfer of a methyl group from methyl-cobalamin to homocysteine, yielding enzyme-bound cob(I)alamin and methionine. Subsequently, remethylates the cofactor using methyltetrahydrofolate.</text>
</comment>
<dbReference type="SMART" id="SM01018">
    <property type="entry name" value="B12-binding_2"/>
    <property type="match status" value="1"/>
</dbReference>
<evidence type="ECO:0000259" key="27">
    <source>
        <dbReference type="PROSITE" id="PS51337"/>
    </source>
</evidence>
<dbReference type="InterPro" id="IPR050554">
    <property type="entry name" value="Met_Synthase/Corrinoid"/>
</dbReference>
<dbReference type="InterPro" id="IPR003726">
    <property type="entry name" value="HCY_dom"/>
</dbReference>
<evidence type="ECO:0000259" key="26">
    <source>
        <dbReference type="PROSITE" id="PS51332"/>
    </source>
</evidence>
<evidence type="ECO:0000256" key="17">
    <source>
        <dbReference type="ARBA" id="ARBA00023285"/>
    </source>
</evidence>
<reference evidence="29" key="1">
    <citation type="journal article" date="2019" name="Int. J. Syst. Evol. Microbiol.">
        <title>The Global Catalogue of Microorganisms (GCM) 10K type strain sequencing project: providing services to taxonomists for standard genome sequencing and annotation.</title>
        <authorList>
            <consortium name="The Broad Institute Genomics Platform"/>
            <consortium name="The Broad Institute Genome Sequencing Center for Infectious Disease"/>
            <person name="Wu L."/>
            <person name="Ma J."/>
        </authorList>
    </citation>
    <scope>NUCLEOTIDE SEQUENCE [LARGE SCALE GENOMIC DNA]</scope>
    <source>
        <strain evidence="29">JCM 16703</strain>
    </source>
</reference>
<evidence type="ECO:0000256" key="20">
    <source>
        <dbReference type="NCBIfam" id="TIGR02082"/>
    </source>
</evidence>
<dbReference type="EC" id="2.1.1.13" evidence="6 20"/>
<evidence type="ECO:0000256" key="16">
    <source>
        <dbReference type="ARBA" id="ARBA00023167"/>
    </source>
</evidence>
<keyword evidence="14" id="KW-0677">Repeat</keyword>
<dbReference type="PROSITE" id="PS50974">
    <property type="entry name" value="ADOMET_ACTIVATION"/>
    <property type="match status" value="1"/>
</dbReference>
<evidence type="ECO:0000256" key="12">
    <source>
        <dbReference type="ARBA" id="ARBA00022691"/>
    </source>
</evidence>
<evidence type="ECO:0000256" key="9">
    <source>
        <dbReference type="ARBA" id="ARBA00022605"/>
    </source>
</evidence>
<dbReference type="InterPro" id="IPR011005">
    <property type="entry name" value="Dihydropteroate_synth-like_sf"/>
</dbReference>
<dbReference type="NCBIfam" id="NF007024">
    <property type="entry name" value="PRK09490.1"/>
    <property type="match status" value="1"/>
</dbReference>
<keyword evidence="12 21" id="KW-0949">S-adenosyl-L-methionine</keyword>
<evidence type="ECO:0000256" key="8">
    <source>
        <dbReference type="ARBA" id="ARBA00022603"/>
    </source>
</evidence>
<evidence type="ECO:0000313" key="29">
    <source>
        <dbReference type="Proteomes" id="UP001501495"/>
    </source>
</evidence>
<feature type="domain" description="B12-binding" evidence="26">
    <location>
        <begin position="764"/>
        <end position="899"/>
    </location>
</feature>
<keyword evidence="16 21" id="KW-0486">Methionine biosynthesis</keyword>
<feature type="binding site" evidence="22">
    <location>
        <position position="320"/>
    </location>
    <ligand>
        <name>Zn(2+)</name>
        <dbReference type="ChEBI" id="CHEBI:29105"/>
    </ligand>
</feature>
<dbReference type="CDD" id="cd00740">
    <property type="entry name" value="MeTr"/>
    <property type="match status" value="1"/>
</dbReference>
<dbReference type="PANTHER" id="PTHR45833:SF1">
    <property type="entry name" value="METHIONINE SYNTHASE"/>
    <property type="match status" value="1"/>
</dbReference>
<dbReference type="PROSITE" id="PS51337">
    <property type="entry name" value="B12_BINDING_NTER"/>
    <property type="match status" value="1"/>
</dbReference>
<feature type="domain" description="Hcy-binding" evidence="23">
    <location>
        <begin position="16"/>
        <end position="334"/>
    </location>
</feature>
<dbReference type="CDD" id="cd02069">
    <property type="entry name" value="methionine_synthase_B12_BD"/>
    <property type="match status" value="1"/>
</dbReference>
<accession>A0ABP7XUB8</accession>
<evidence type="ECO:0000313" key="28">
    <source>
        <dbReference type="EMBL" id="GAA4126172.1"/>
    </source>
</evidence>
<feature type="domain" description="B12-binding N-terminal" evidence="27">
    <location>
        <begin position="657"/>
        <end position="755"/>
    </location>
</feature>
<feature type="binding site" evidence="22">
    <location>
        <position position="319"/>
    </location>
    <ligand>
        <name>Zn(2+)</name>
        <dbReference type="ChEBI" id="CHEBI:29105"/>
    </ligand>
</feature>
<sequence>MSDRTDPRAAWRPDATDALASLMRERILVLDGAMGTAIQRDRPDEAGYRGERFADWPSDLVGNNDLLTLTQPAIIAGIHREYLAAGADIVETNTFNANAVSLADYGLEEYSYEFNLESARLARRVADEFDTPEHPRYVAGALGPTTRTASISPDVNDPGARNVTWDDLVDAYLTAARGLVDGGSDLLVIETIFDTLNAKAAIFAVETLFEETGRRWPVIISGTITDASGRTLSGQVTEAFWNSVRHARPLAVGLNCALGAKEMRPYIAELSRVADTFVSCYPNAGLPNAFGEYDEAAEETAAVVREFAEAGLVNIVGGCCGTTPAHVAAIGAAMSGLAPREVPTRPSAMRLAGLEPFTMDDDSLFVNVGERTNITGSLRFRNLIKAGDYDTALSVAAQQVESGAQIIDVNMDEGMIDGVAAMDRFLRLIASEPDISRVPLMVDSSKWEVIEAGLKNVQGKPIVNSISLKEGEEAFIEHARLCRKYGAAAVVMAFDEAGQADTYARRIAICERAYRILVDRVGFPAEDIIFDPNVFAVATGIEEHATYGIDFIEATRWIKQNLPGAKVSGGISNVSFSFRGNNPVREAIHAVFLYHAIAAGMDMAIVNAGALAVYDEVEPELRERIEDVVLNRRADAAERLLEVAESYNAAAEKDEAAEEEWRTRPVTERITHALVKGLDAHIEADTEELRREIEARGGRPIEVIEGPLMDGMDVVGDLFGAGKMFLPQVVKSARVMKRAVAHLIPFIEAEKTANPELATAKDTNGTIVMATVKGDVHDIGKNIVGVVLQCNNFEVIDLGVMVPAQKILDTAVEVGADIIGLSGLITPSLDEMVGIATEMQRLGLEIPLLIGGATTSRAHTAVKVDPKYDGPVVWVKDASRSVPVAAALLHEERREPLLADLRDDYDSLRARHAQKSDRPQLSLEQARANATPVVWEGYTPPAPRQSGVHVLADYPIAELREYIDWQPFFNAWEMKGRFPDILNSPHAGEAARKLYDDAQAMLDRIIEEKWLEARGVYGFWPANSRGDDVVVWQDADRVAERAVLHQLRQQGQHRDGIPNRSLADFVAPETTGLPDHVGAFAVTAGLGLPERVEAFKAELDDYSAILLEALADRLAEAFAERLHQRVRTEFWGHAADEALSNDDLIAERYTGIRPAPGYPACPDHTEKLVLWDLLDAEATTGISLTESMAMWPGASVSGVYYSHPESQYFVVGRLSRDQIVDYAERKGWSVEEAEKWLSPNLGYDPDD</sequence>
<protein>
    <recommendedName>
        <fullName evidence="7 20">Methionine synthase</fullName>
        <ecNumber evidence="6 20">2.1.1.13</ecNumber>
    </recommendedName>
    <alternativeName>
        <fullName evidence="19 21">5-methyltetrahydrofolate--homocysteine methyltransferase</fullName>
    </alternativeName>
</protein>
<dbReference type="SUPFAM" id="SSF47644">
    <property type="entry name" value="Methionine synthase domain"/>
    <property type="match status" value="1"/>
</dbReference>
<dbReference type="Pfam" id="PF02607">
    <property type="entry name" value="B12-binding_2"/>
    <property type="match status" value="1"/>
</dbReference>
<dbReference type="SUPFAM" id="SSF52242">
    <property type="entry name" value="Cobalamin (vitamin B12)-binding domain"/>
    <property type="match status" value="1"/>
</dbReference>
<dbReference type="InterPro" id="IPR036724">
    <property type="entry name" value="Cobalamin-bd_sf"/>
</dbReference>
<dbReference type="InterPro" id="IPR004223">
    <property type="entry name" value="VitB12-dep_Met_synth_activ_dom"/>
</dbReference>
<keyword evidence="8 21" id="KW-0489">Methyltransferase</keyword>
<dbReference type="PROSITE" id="PS51332">
    <property type="entry name" value="B12_BINDING"/>
    <property type="match status" value="1"/>
</dbReference>
<dbReference type="Gene3D" id="3.10.196.10">
    <property type="entry name" value="Vitamin B12-dependent methionine synthase, activation domain"/>
    <property type="match status" value="1"/>
</dbReference>
<comment type="cofactor">
    <cofactor evidence="2 21 22">
        <name>Zn(2+)</name>
        <dbReference type="ChEBI" id="CHEBI:29105"/>
    </cofactor>
</comment>
<dbReference type="InterPro" id="IPR003759">
    <property type="entry name" value="Cbl-bd_cap"/>
</dbReference>
<dbReference type="InterPro" id="IPR033706">
    <property type="entry name" value="Met_synthase_B12-bd"/>
</dbReference>
<dbReference type="Gene3D" id="1.10.1240.10">
    <property type="entry name" value="Methionine synthase domain"/>
    <property type="match status" value="1"/>
</dbReference>
<comment type="cofactor">
    <cofactor evidence="3 21">
        <name>methylcob(III)alamin</name>
        <dbReference type="ChEBI" id="CHEBI:28115"/>
    </cofactor>
</comment>
<dbReference type="Pfam" id="PF00809">
    <property type="entry name" value="Pterin_bind"/>
    <property type="match status" value="1"/>
</dbReference>
<evidence type="ECO:0000256" key="2">
    <source>
        <dbReference type="ARBA" id="ARBA00001947"/>
    </source>
</evidence>
<organism evidence="28 29">
    <name type="scientific">Nocardioides fonticola</name>
    <dbReference type="NCBI Taxonomy" id="450363"/>
    <lineage>
        <taxon>Bacteria</taxon>
        <taxon>Bacillati</taxon>
        <taxon>Actinomycetota</taxon>
        <taxon>Actinomycetes</taxon>
        <taxon>Propionibacteriales</taxon>
        <taxon>Nocardioidaceae</taxon>
        <taxon>Nocardioides</taxon>
    </lineage>
</organism>
<evidence type="ECO:0000256" key="7">
    <source>
        <dbReference type="ARBA" id="ARBA00013998"/>
    </source>
</evidence>
<evidence type="ECO:0000256" key="1">
    <source>
        <dbReference type="ARBA" id="ARBA00001700"/>
    </source>
</evidence>
<evidence type="ECO:0000256" key="22">
    <source>
        <dbReference type="PROSITE-ProRule" id="PRU00333"/>
    </source>
</evidence>
<dbReference type="InterPro" id="IPR011822">
    <property type="entry name" value="MetH"/>
</dbReference>
<dbReference type="PROSITE" id="PS50970">
    <property type="entry name" value="HCY"/>
    <property type="match status" value="1"/>
</dbReference>
<feature type="domain" description="AdoMet activation" evidence="25">
    <location>
        <begin position="914"/>
        <end position="1246"/>
    </location>
</feature>
<evidence type="ECO:0000256" key="14">
    <source>
        <dbReference type="ARBA" id="ARBA00022737"/>
    </source>
</evidence>
<keyword evidence="10 21" id="KW-0846">Cobalamin</keyword>
<dbReference type="Pfam" id="PF02574">
    <property type="entry name" value="S-methyl_trans"/>
    <property type="match status" value="1"/>
</dbReference>
<evidence type="ECO:0000259" key="24">
    <source>
        <dbReference type="PROSITE" id="PS50972"/>
    </source>
</evidence>
<evidence type="ECO:0000259" key="25">
    <source>
        <dbReference type="PROSITE" id="PS50974"/>
    </source>
</evidence>
<dbReference type="EMBL" id="BAAAZH010000028">
    <property type="protein sequence ID" value="GAA4126172.1"/>
    <property type="molecule type" value="Genomic_DNA"/>
</dbReference>
<dbReference type="InterPro" id="IPR006158">
    <property type="entry name" value="Cobalamin-bd"/>
</dbReference>
<dbReference type="Pfam" id="PF02965">
    <property type="entry name" value="Met_synt_B12"/>
    <property type="match status" value="1"/>
</dbReference>
<dbReference type="PANTHER" id="PTHR45833">
    <property type="entry name" value="METHIONINE SYNTHASE"/>
    <property type="match status" value="1"/>
</dbReference>
<evidence type="ECO:0000256" key="11">
    <source>
        <dbReference type="ARBA" id="ARBA00022679"/>
    </source>
</evidence>
<dbReference type="SUPFAM" id="SSF82282">
    <property type="entry name" value="Homocysteine S-methyltransferase"/>
    <property type="match status" value="1"/>
</dbReference>
<comment type="catalytic activity">
    <reaction evidence="1 21">
        <text>(6S)-5-methyl-5,6,7,8-tetrahydrofolate + L-homocysteine = (6S)-5,6,7,8-tetrahydrofolate + L-methionine</text>
        <dbReference type="Rhea" id="RHEA:11172"/>
        <dbReference type="ChEBI" id="CHEBI:18608"/>
        <dbReference type="ChEBI" id="CHEBI:57453"/>
        <dbReference type="ChEBI" id="CHEBI:57844"/>
        <dbReference type="ChEBI" id="CHEBI:58199"/>
        <dbReference type="EC" id="2.1.1.13"/>
    </reaction>
</comment>
<dbReference type="PIRSF" id="PIRSF000381">
    <property type="entry name" value="MetH"/>
    <property type="match status" value="1"/>
</dbReference>
<dbReference type="Gene3D" id="3.20.20.330">
    <property type="entry name" value="Homocysteine-binding-like domain"/>
    <property type="match status" value="1"/>
</dbReference>
<comment type="caution">
    <text evidence="28">The sequence shown here is derived from an EMBL/GenBank/DDBJ whole genome shotgun (WGS) entry which is preliminary data.</text>
</comment>
<feature type="domain" description="Pterin-binding" evidence="24">
    <location>
        <begin position="365"/>
        <end position="626"/>
    </location>
</feature>
<evidence type="ECO:0000256" key="19">
    <source>
        <dbReference type="ARBA" id="ARBA00031040"/>
    </source>
</evidence>
<gene>
    <name evidence="28" type="primary">metH</name>
    <name evidence="28" type="ORF">GCM10022215_35360</name>
</gene>
<dbReference type="InterPro" id="IPR037010">
    <property type="entry name" value="VitB12-dep_Met_synth_activ_sf"/>
</dbReference>
<comment type="similarity">
    <text evidence="5">Belongs to the vitamin-B12 dependent methionine synthase family.</text>
</comment>
<evidence type="ECO:0000259" key="23">
    <source>
        <dbReference type="PROSITE" id="PS50970"/>
    </source>
</evidence>
<evidence type="ECO:0000256" key="3">
    <source>
        <dbReference type="ARBA" id="ARBA00001956"/>
    </source>
</evidence>
<keyword evidence="11 21" id="KW-0808">Transferase</keyword>
<dbReference type="PROSITE" id="PS50972">
    <property type="entry name" value="PTERIN_BINDING"/>
    <property type="match status" value="1"/>
</dbReference>
<keyword evidence="13 21" id="KW-0479">Metal-binding</keyword>
<dbReference type="InterPro" id="IPR000489">
    <property type="entry name" value="Pterin-binding_dom"/>
</dbReference>
<evidence type="ECO:0000256" key="4">
    <source>
        <dbReference type="ARBA" id="ARBA00005178"/>
    </source>
</evidence>